<dbReference type="RefSeq" id="XP_006642765.1">
    <property type="nucleotide sequence ID" value="XM_006642702.3"/>
</dbReference>
<evidence type="ECO:0000256" key="3">
    <source>
        <dbReference type="ARBA" id="ARBA00011481"/>
    </source>
</evidence>
<evidence type="ECO:0000256" key="1">
    <source>
        <dbReference type="ARBA" id="ARBA00004236"/>
    </source>
</evidence>
<comment type="subcellular location">
    <subcellularLocation>
        <location evidence="1">Cell membrane</location>
    </subcellularLocation>
    <subcellularLocation>
        <location evidence="2">Membrane</location>
        <topology evidence="2">Lipid-anchor</topology>
        <topology evidence="2">GPI-anchor</topology>
    </subcellularLocation>
</comment>
<dbReference type="Gene3D" id="2.10.60.10">
    <property type="entry name" value="CD59"/>
    <property type="match status" value="1"/>
</dbReference>
<dbReference type="KEGG" id="loc:102699187"/>
<reference evidence="17" key="1">
    <citation type="submission" date="2011-12" db="EMBL/GenBank/DDBJ databases">
        <title>The Draft Genome of Lepisosteus oculatus.</title>
        <authorList>
            <consortium name="The Broad Institute Genome Assembly &amp; Analysis Group"/>
            <consortium name="Computational R&amp;D Group"/>
            <consortium name="and Sequencing Platform"/>
            <person name="Di Palma F."/>
            <person name="Alfoldi J."/>
            <person name="Johnson J."/>
            <person name="Berlin A."/>
            <person name="Gnerre S."/>
            <person name="Jaffe D."/>
            <person name="MacCallum I."/>
            <person name="Young S."/>
            <person name="Walker B.J."/>
            <person name="Lander E.S."/>
            <person name="Lindblad-Toh K."/>
        </authorList>
    </citation>
    <scope>NUCLEOTIDE SEQUENCE [LARGE SCALE GENOMIC DNA]</scope>
</reference>
<proteinExistence type="predicted"/>
<feature type="domain" description="UPAR/Ly6" evidence="15">
    <location>
        <begin position="22"/>
        <end position="106"/>
    </location>
</feature>
<dbReference type="InParanoid" id="W5MFJ5"/>
<evidence type="ECO:0000256" key="5">
    <source>
        <dbReference type="ARBA" id="ARBA00022622"/>
    </source>
</evidence>
<keyword evidence="17" id="KW-1185">Reference proteome</keyword>
<evidence type="ECO:0000256" key="2">
    <source>
        <dbReference type="ARBA" id="ARBA00004589"/>
    </source>
</evidence>
<feature type="chain" id="PRO_5004866072" description="MAC-inhibitory protein" evidence="14">
    <location>
        <begin position="22"/>
        <end position="119"/>
    </location>
</feature>
<feature type="signal peptide" evidence="14">
    <location>
        <begin position="1"/>
        <end position="21"/>
    </location>
</feature>
<dbReference type="OrthoDB" id="10011411at2759"/>
<keyword evidence="8" id="KW-1015">Disulfide bond</keyword>
<dbReference type="EMBL" id="AHAT01030873">
    <property type="status" value="NOT_ANNOTATED_CDS"/>
    <property type="molecule type" value="Genomic_DNA"/>
</dbReference>
<dbReference type="Ensembl" id="ENSLOCT00000007162.1">
    <property type="protein sequence ID" value="ENSLOCP00000007154.1"/>
    <property type="gene ID" value="ENSLOCG00000005926.1"/>
</dbReference>
<evidence type="ECO:0000256" key="9">
    <source>
        <dbReference type="ARBA" id="ARBA00023180"/>
    </source>
</evidence>
<dbReference type="HOGENOM" id="CLU_147732_0_0_1"/>
<dbReference type="InterPro" id="IPR056949">
    <property type="entry name" value="CD59"/>
</dbReference>
<reference evidence="16" key="2">
    <citation type="submission" date="2025-08" db="UniProtKB">
        <authorList>
            <consortium name="Ensembl"/>
        </authorList>
    </citation>
    <scope>IDENTIFICATION</scope>
</reference>
<dbReference type="InterPro" id="IPR045860">
    <property type="entry name" value="Snake_toxin-like_sf"/>
</dbReference>
<name>W5MFJ5_LEPOC</name>
<dbReference type="PANTHER" id="PTHR10036">
    <property type="entry name" value="CD59 GLYCOPROTEIN"/>
    <property type="match status" value="1"/>
</dbReference>
<keyword evidence="4" id="KW-1003">Cell membrane</keyword>
<evidence type="ECO:0000256" key="8">
    <source>
        <dbReference type="ARBA" id="ARBA00023157"/>
    </source>
</evidence>
<protein>
    <recommendedName>
        <fullName evidence="12">MAC-inhibitory protein</fullName>
    </recommendedName>
    <alternativeName>
        <fullName evidence="13">Membrane attack complex inhibition factor</fullName>
    </alternativeName>
    <alternativeName>
        <fullName evidence="11">Protectin</fullName>
    </alternativeName>
</protein>
<keyword evidence="5" id="KW-0336">GPI-anchor</keyword>
<organism evidence="16 17">
    <name type="scientific">Lepisosteus oculatus</name>
    <name type="common">Spotted gar</name>
    <dbReference type="NCBI Taxonomy" id="7918"/>
    <lineage>
        <taxon>Eukaryota</taxon>
        <taxon>Metazoa</taxon>
        <taxon>Chordata</taxon>
        <taxon>Craniata</taxon>
        <taxon>Vertebrata</taxon>
        <taxon>Euteleostomi</taxon>
        <taxon>Actinopterygii</taxon>
        <taxon>Neopterygii</taxon>
        <taxon>Holostei</taxon>
        <taxon>Semionotiformes</taxon>
        <taxon>Lepisosteidae</taxon>
        <taxon>Lepisosteus</taxon>
    </lineage>
</organism>
<dbReference type="Bgee" id="ENSLOCG00000005926">
    <property type="expression patterns" value="Expressed in brain and 13 other cell types or tissues"/>
</dbReference>
<keyword evidence="6 14" id="KW-0732">Signal</keyword>
<dbReference type="Pfam" id="PF00087">
    <property type="entry name" value="Toxin_TOLIP"/>
    <property type="match status" value="1"/>
</dbReference>
<evidence type="ECO:0000256" key="13">
    <source>
        <dbReference type="ARBA" id="ARBA00031867"/>
    </source>
</evidence>
<sequence>MNNTLVIALVVCFALFGLGSALRCYKCTDYSGRCTYVQDCTYEDACLTLKERAGKTIRQCIRYTDCDNARLGQMFPQVSTGFSYRCCSSNLCNSSTAAAVSKPLLGLLASLVVFWWCVL</sequence>
<dbReference type="EMBL" id="AHAT01030874">
    <property type="status" value="NOT_ANNOTATED_CDS"/>
    <property type="molecule type" value="Genomic_DNA"/>
</dbReference>
<evidence type="ECO:0000256" key="14">
    <source>
        <dbReference type="SAM" id="SignalP"/>
    </source>
</evidence>
<keyword evidence="7" id="KW-0472">Membrane</keyword>
<dbReference type="GeneID" id="102699187"/>
<dbReference type="SUPFAM" id="SSF57302">
    <property type="entry name" value="Snake toxin-like"/>
    <property type="match status" value="1"/>
</dbReference>
<evidence type="ECO:0000256" key="7">
    <source>
        <dbReference type="ARBA" id="ARBA00023136"/>
    </source>
</evidence>
<evidence type="ECO:0000313" key="17">
    <source>
        <dbReference type="Proteomes" id="UP000018468"/>
    </source>
</evidence>
<dbReference type="InterPro" id="IPR016054">
    <property type="entry name" value="LY6_UPA_recep-like"/>
</dbReference>
<dbReference type="FunCoup" id="W5MFJ5">
    <property type="interactions" value="1"/>
</dbReference>
<evidence type="ECO:0000256" key="11">
    <source>
        <dbReference type="ARBA" id="ARBA00029920"/>
    </source>
</evidence>
<dbReference type="eggNOG" id="ENOG502SA4P">
    <property type="taxonomic scope" value="Eukaryota"/>
</dbReference>
<keyword evidence="10" id="KW-0449">Lipoprotein</keyword>
<dbReference type="OMA" id="RFTYRCC"/>
<dbReference type="SMART" id="SM00134">
    <property type="entry name" value="LU"/>
    <property type="match status" value="1"/>
</dbReference>
<dbReference type="GO" id="GO:0098552">
    <property type="term" value="C:side of membrane"/>
    <property type="evidence" value="ECO:0007669"/>
    <property type="project" value="UniProtKB-KW"/>
</dbReference>
<dbReference type="CTD" id="12509"/>
<accession>W5MFJ5</accession>
<keyword evidence="9" id="KW-0325">Glycoprotein</keyword>
<dbReference type="PANTHER" id="PTHR10036:SF13">
    <property type="entry name" value="CD59 MOLECULE (CD59 BLOOD GROUP)"/>
    <property type="match status" value="1"/>
</dbReference>
<evidence type="ECO:0000259" key="15">
    <source>
        <dbReference type="SMART" id="SM00134"/>
    </source>
</evidence>
<dbReference type="AlphaFoldDB" id="W5MFJ5"/>
<reference evidence="16" key="3">
    <citation type="submission" date="2025-09" db="UniProtKB">
        <authorList>
            <consortium name="Ensembl"/>
        </authorList>
    </citation>
    <scope>IDENTIFICATION</scope>
</reference>
<evidence type="ECO:0000313" key="16">
    <source>
        <dbReference type="Ensembl" id="ENSLOCP00000007154.1"/>
    </source>
</evidence>
<dbReference type="Proteomes" id="UP000018468">
    <property type="component" value="Linkage group LG27"/>
</dbReference>
<evidence type="ECO:0000256" key="4">
    <source>
        <dbReference type="ARBA" id="ARBA00022475"/>
    </source>
</evidence>
<dbReference type="GeneTree" id="ENSGT00730000111696"/>
<evidence type="ECO:0000256" key="10">
    <source>
        <dbReference type="ARBA" id="ARBA00023288"/>
    </source>
</evidence>
<comment type="subunit">
    <text evidence="3">Interacts with T-cell surface antigen CD2.</text>
</comment>
<evidence type="ECO:0000256" key="6">
    <source>
        <dbReference type="ARBA" id="ARBA00022729"/>
    </source>
</evidence>
<dbReference type="CDD" id="cd23554">
    <property type="entry name" value="TFP_LU_ECD_CD59"/>
    <property type="match status" value="1"/>
</dbReference>
<evidence type="ECO:0000256" key="12">
    <source>
        <dbReference type="ARBA" id="ARBA00031590"/>
    </source>
</evidence>
<dbReference type="InterPro" id="IPR035076">
    <property type="entry name" value="Toxin/TOLIP"/>
</dbReference>